<dbReference type="GeneID" id="30209595"/>
<sequence>MHPQEFNFFFFLLGFILTTILATATAIPLDETHSPSLISRYTDLLPRGSCICTYDPEDPSKWEDCVERCHEPEKRVYFSERDLSQMTRAVCYCPFNQTNCDCGPPRPRPPKRCCGIIHPPILLEERDPEEKGNTTPVLHARACPPNQEQVCYVYRGIKYCVPCIEETIYCPLEDEQVICLNDADSIMRCPPCRPPRPPICPLCVSHKNGTIVCPRPCPPPPVICPLYCIDYPNGTVVCPGCGDRPPRTYTNPIPLPSATTNA</sequence>
<reference evidence="2" key="2">
    <citation type="submission" date="2024-02" db="EMBL/GenBank/DDBJ databases">
        <title>Comparative genomics of Cryptococcus and Kwoniella reveals pathogenesis evolution and contrasting modes of karyotype evolution via chromosome fusion or intercentromeric recombination.</title>
        <authorList>
            <person name="Coelho M.A."/>
            <person name="David-Palma M."/>
            <person name="Shea T."/>
            <person name="Bowers K."/>
            <person name="McGinley-Smith S."/>
            <person name="Mohammad A.W."/>
            <person name="Gnirke A."/>
            <person name="Yurkov A.M."/>
            <person name="Nowrousian M."/>
            <person name="Sun S."/>
            <person name="Cuomo C.A."/>
            <person name="Heitman J."/>
        </authorList>
    </citation>
    <scope>NUCLEOTIDE SEQUENCE</scope>
    <source>
        <strain evidence="2">CBS 10118</strain>
    </source>
</reference>
<gene>
    <name evidence="2" type="ORF">I302_106070</name>
</gene>
<feature type="chain" id="PRO_5042525429" evidence="1">
    <location>
        <begin position="27"/>
        <end position="262"/>
    </location>
</feature>
<name>A0AAJ8KB17_9TREE</name>
<protein>
    <submittedName>
        <fullName evidence="2">Uncharacterized protein</fullName>
    </submittedName>
</protein>
<keyword evidence="3" id="KW-1185">Reference proteome</keyword>
<organism evidence="2 3">
    <name type="scientific">Kwoniella bestiolae CBS 10118</name>
    <dbReference type="NCBI Taxonomy" id="1296100"/>
    <lineage>
        <taxon>Eukaryota</taxon>
        <taxon>Fungi</taxon>
        <taxon>Dikarya</taxon>
        <taxon>Basidiomycota</taxon>
        <taxon>Agaricomycotina</taxon>
        <taxon>Tremellomycetes</taxon>
        <taxon>Tremellales</taxon>
        <taxon>Cryptococcaceae</taxon>
        <taxon>Kwoniella</taxon>
    </lineage>
</organism>
<dbReference type="KEGG" id="kbi:30209595"/>
<dbReference type="AlphaFoldDB" id="A0AAJ8KB17"/>
<dbReference type="RefSeq" id="XP_065726264.1">
    <property type="nucleotide sequence ID" value="XM_065870192.1"/>
</dbReference>
<evidence type="ECO:0000256" key="1">
    <source>
        <dbReference type="SAM" id="SignalP"/>
    </source>
</evidence>
<dbReference type="EMBL" id="CP144544">
    <property type="protein sequence ID" value="WVW84042.1"/>
    <property type="molecule type" value="Genomic_DNA"/>
</dbReference>
<accession>A0AAJ8KB17</accession>
<feature type="signal peptide" evidence="1">
    <location>
        <begin position="1"/>
        <end position="26"/>
    </location>
</feature>
<proteinExistence type="predicted"/>
<reference evidence="2" key="1">
    <citation type="submission" date="2013-07" db="EMBL/GenBank/DDBJ databases">
        <authorList>
            <consortium name="The Broad Institute Genome Sequencing Platform"/>
            <person name="Cuomo C."/>
            <person name="Litvintseva A."/>
            <person name="Chen Y."/>
            <person name="Heitman J."/>
            <person name="Sun S."/>
            <person name="Springer D."/>
            <person name="Dromer F."/>
            <person name="Young S.K."/>
            <person name="Zeng Q."/>
            <person name="Gargeya S."/>
            <person name="Fitzgerald M."/>
            <person name="Abouelleil A."/>
            <person name="Alvarado L."/>
            <person name="Berlin A.M."/>
            <person name="Chapman S.B."/>
            <person name="Dewar J."/>
            <person name="Goldberg J."/>
            <person name="Griggs A."/>
            <person name="Gujja S."/>
            <person name="Hansen M."/>
            <person name="Howarth C."/>
            <person name="Imamovic A."/>
            <person name="Larimer J."/>
            <person name="McCowan C."/>
            <person name="Murphy C."/>
            <person name="Pearson M."/>
            <person name="Priest M."/>
            <person name="Roberts A."/>
            <person name="Saif S."/>
            <person name="Shea T."/>
            <person name="Sykes S."/>
            <person name="Wortman J."/>
            <person name="Nusbaum C."/>
            <person name="Birren B."/>
        </authorList>
    </citation>
    <scope>NUCLEOTIDE SEQUENCE</scope>
    <source>
        <strain evidence="2">CBS 10118</strain>
    </source>
</reference>
<evidence type="ECO:0000313" key="2">
    <source>
        <dbReference type="EMBL" id="WVW84042.1"/>
    </source>
</evidence>
<evidence type="ECO:0000313" key="3">
    <source>
        <dbReference type="Proteomes" id="UP000092730"/>
    </source>
</evidence>
<dbReference type="Proteomes" id="UP000092730">
    <property type="component" value="Chromosome 4"/>
</dbReference>
<keyword evidence="1" id="KW-0732">Signal</keyword>